<evidence type="ECO:0000313" key="2">
    <source>
        <dbReference type="Proteomes" id="UP001056981"/>
    </source>
</evidence>
<name>A0A9Q9BCK3_TREDN</name>
<dbReference type="AlphaFoldDB" id="A0A9Q9BCK3"/>
<reference evidence="1" key="1">
    <citation type="submission" date="2020-04" db="EMBL/GenBank/DDBJ databases">
        <title>Comparative genomics of oral phylogroup-2 Treponema strains.</title>
        <authorList>
            <person name="Zeng H."/>
            <person name="Chan Y.K."/>
            <person name="Watt R.M."/>
        </authorList>
    </citation>
    <scope>NUCLEOTIDE SEQUENCE</scope>
    <source>
        <strain evidence="1">OMZ 905</strain>
    </source>
</reference>
<accession>A0A9Q9BCK3</accession>
<proteinExistence type="predicted"/>
<dbReference type="RefSeq" id="WP_367618059.1">
    <property type="nucleotide sequence ID" value="NZ_CP051522.1"/>
</dbReference>
<dbReference type="EMBL" id="CP051635">
    <property type="protein sequence ID" value="UTD00279.1"/>
    <property type="molecule type" value="Genomic_DNA"/>
</dbReference>
<protein>
    <submittedName>
        <fullName evidence="1">Uncharacterized protein</fullName>
    </submittedName>
</protein>
<gene>
    <name evidence="1" type="ORF">E4N86_06020</name>
</gene>
<sequence length="497" mass="58549">MLKCRTMFDRLEPLLPKINLFLKNVGEAFILEDLKNFIGLKNFDDYTLGVFLISLSLAYFFPDPDSDDGVWISKHGFFTGKKFCVQISDTENKMKIFIPGSRFLPFLPADKYAHEAKLFYEGKEIPKRRVYLSFDRIFSFYFLYTESDLSNILCEDYEENVETFSRLHDSFNPEARFAVTAWDFSAVFDECNFDYPMRFFVHIKDWANAEFEILKESHELLEDDISNWFSLFETAVRSSLKILPMDSTTQEILSFAFFLAEDALFNENAAPMELFFERKDVFGVMPYGIEEKFGVLDEPIACPDSWFYYPYDESKEGHFFNSINRPVTEAVIDCFVLDFLSSHYAARFDDEVKGLFIKESLDFFIPEFINNYKTVSSKCKTYLEMHYDYWVNLYNPFKDDGSKDLRADLVDFYKNLVLFFNELDERKLKTSDFDGQSALMIYQIFDKIFQWSEFVASMSPEDSNFIEVMSMSLDNLYYVYTDLKVEIRNKISALTKK</sequence>
<dbReference type="Proteomes" id="UP001056981">
    <property type="component" value="Chromosome"/>
</dbReference>
<organism evidence="1 2">
    <name type="scientific">Treponema denticola</name>
    <dbReference type="NCBI Taxonomy" id="158"/>
    <lineage>
        <taxon>Bacteria</taxon>
        <taxon>Pseudomonadati</taxon>
        <taxon>Spirochaetota</taxon>
        <taxon>Spirochaetia</taxon>
        <taxon>Spirochaetales</taxon>
        <taxon>Treponemataceae</taxon>
        <taxon>Treponema</taxon>
    </lineage>
</organism>
<evidence type="ECO:0000313" key="1">
    <source>
        <dbReference type="EMBL" id="UTD00279.1"/>
    </source>
</evidence>